<dbReference type="SUPFAM" id="SSF55120">
    <property type="entry name" value="Pseudouridine synthase"/>
    <property type="match status" value="1"/>
</dbReference>
<dbReference type="PANTHER" id="PTHR47683">
    <property type="entry name" value="PSEUDOURIDINE SYNTHASE FAMILY PROTEIN-RELATED"/>
    <property type="match status" value="1"/>
</dbReference>
<dbReference type="SUPFAM" id="SSF55174">
    <property type="entry name" value="Alpha-L RNA-binding motif"/>
    <property type="match status" value="1"/>
</dbReference>
<dbReference type="Gene3D" id="3.30.70.580">
    <property type="entry name" value="Pseudouridine synthase I, catalytic domain, N-terminal subdomain"/>
    <property type="match status" value="1"/>
</dbReference>
<accession>A0A9D2PTM7</accession>
<dbReference type="FunFam" id="3.30.70.1560:FF:000002">
    <property type="entry name" value="Pseudouridine synthase"/>
    <property type="match status" value="1"/>
</dbReference>
<gene>
    <name evidence="6" type="ORF">H9931_10000</name>
</gene>
<reference evidence="6" key="1">
    <citation type="journal article" date="2021" name="PeerJ">
        <title>Extensive microbial diversity within the chicken gut microbiome revealed by metagenomics and culture.</title>
        <authorList>
            <person name="Gilroy R."/>
            <person name="Ravi A."/>
            <person name="Getino M."/>
            <person name="Pursley I."/>
            <person name="Horton D.L."/>
            <person name="Alikhan N.F."/>
            <person name="Baker D."/>
            <person name="Gharbi K."/>
            <person name="Hall N."/>
            <person name="Watson M."/>
            <person name="Adriaenssens E.M."/>
            <person name="Foster-Nyarko E."/>
            <person name="Jarju S."/>
            <person name="Secka A."/>
            <person name="Antonio M."/>
            <person name="Oren A."/>
            <person name="Chaudhuri R.R."/>
            <person name="La Ragione R."/>
            <person name="Hildebrand F."/>
            <person name="Pallen M.J."/>
        </authorList>
    </citation>
    <scope>NUCLEOTIDE SEQUENCE</scope>
    <source>
        <strain evidence="6">CHK198-12963</strain>
    </source>
</reference>
<dbReference type="InterPro" id="IPR036986">
    <property type="entry name" value="S4_RNA-bd_sf"/>
</dbReference>
<dbReference type="EC" id="5.4.99.-" evidence="4"/>
<comment type="caution">
    <text evidence="6">The sequence shown here is derived from an EMBL/GenBank/DDBJ whole genome shotgun (WGS) entry which is preliminary data.</text>
</comment>
<dbReference type="InterPro" id="IPR020094">
    <property type="entry name" value="TruA/RsuA/RluB/E/F_N"/>
</dbReference>
<dbReference type="FunFam" id="3.10.290.10:FF:000003">
    <property type="entry name" value="Pseudouridine synthase"/>
    <property type="match status" value="1"/>
</dbReference>
<reference evidence="6" key="2">
    <citation type="submission" date="2021-04" db="EMBL/GenBank/DDBJ databases">
        <authorList>
            <person name="Gilroy R."/>
        </authorList>
    </citation>
    <scope>NUCLEOTIDE SEQUENCE</scope>
    <source>
        <strain evidence="6">CHK198-12963</strain>
    </source>
</reference>
<evidence type="ECO:0000259" key="5">
    <source>
        <dbReference type="SMART" id="SM00363"/>
    </source>
</evidence>
<protein>
    <recommendedName>
        <fullName evidence="4">Pseudouridine synthase</fullName>
        <ecNumber evidence="4">5.4.99.-</ecNumber>
    </recommendedName>
</protein>
<dbReference type="PROSITE" id="PS50889">
    <property type="entry name" value="S4"/>
    <property type="match status" value="1"/>
</dbReference>
<proteinExistence type="inferred from homology"/>
<dbReference type="InterPro" id="IPR020103">
    <property type="entry name" value="PsdUridine_synth_cat_dom_sf"/>
</dbReference>
<dbReference type="InterPro" id="IPR018496">
    <property type="entry name" value="PsdUridine_synth_RsuA/RluB_CS"/>
</dbReference>
<dbReference type="Pfam" id="PF00849">
    <property type="entry name" value="PseudoU_synth_2"/>
    <property type="match status" value="1"/>
</dbReference>
<organism evidence="6 7">
    <name type="scientific">Candidatus Enterocloster excrementigallinarum</name>
    <dbReference type="NCBI Taxonomy" id="2838558"/>
    <lineage>
        <taxon>Bacteria</taxon>
        <taxon>Bacillati</taxon>
        <taxon>Bacillota</taxon>
        <taxon>Clostridia</taxon>
        <taxon>Lachnospirales</taxon>
        <taxon>Lachnospiraceae</taxon>
        <taxon>Enterocloster</taxon>
    </lineage>
</organism>
<dbReference type="PANTHER" id="PTHR47683:SF2">
    <property type="entry name" value="RNA-BINDING S4 DOMAIN-CONTAINING PROTEIN"/>
    <property type="match status" value="1"/>
</dbReference>
<dbReference type="GO" id="GO:0003723">
    <property type="term" value="F:RNA binding"/>
    <property type="evidence" value="ECO:0007669"/>
    <property type="project" value="UniProtKB-KW"/>
</dbReference>
<evidence type="ECO:0000256" key="1">
    <source>
        <dbReference type="ARBA" id="ARBA00008348"/>
    </source>
</evidence>
<dbReference type="GO" id="GO:0120159">
    <property type="term" value="F:rRNA pseudouridine synthase activity"/>
    <property type="evidence" value="ECO:0007669"/>
    <property type="project" value="UniProtKB-ARBA"/>
</dbReference>
<dbReference type="SMART" id="SM00363">
    <property type="entry name" value="S4"/>
    <property type="match status" value="1"/>
</dbReference>
<feature type="domain" description="RNA-binding S4" evidence="5">
    <location>
        <begin position="3"/>
        <end position="61"/>
    </location>
</feature>
<dbReference type="Pfam" id="PF01479">
    <property type="entry name" value="S4"/>
    <property type="match status" value="1"/>
</dbReference>
<sequence>MEERLNKLLSGLGICSRREADRLIEEGKVLVDGKRARMGQKVSAGQQVVCEGRLVWGTQMADGGEKAEKMRRPEPVLLAVHKPRGVVCTASDKDRAPNIVDMIHYPVRVYYVGRLDKDSEGLVLMTNEGDLVNKVMRSGNAHEKEYRVTVDRPVTEDFLNRMRKGIYLKDLDRTTLPCQAAKVGEREIRVILVQGLNRQIRRMCAACGYQVRRLVRTRVMNIRLDGLKKGEYRRIEGEERKEFLKLLEHSTNLTYKQQRMGEKRWKTKFRE</sequence>
<keyword evidence="3" id="KW-0694">RNA-binding</keyword>
<keyword evidence="2 4" id="KW-0413">Isomerase</keyword>
<dbReference type="InterPro" id="IPR006145">
    <property type="entry name" value="PsdUridine_synth_RsuA/RluA"/>
</dbReference>
<dbReference type="Gene3D" id="3.10.290.10">
    <property type="entry name" value="RNA-binding S4 domain"/>
    <property type="match status" value="1"/>
</dbReference>
<dbReference type="AlphaFoldDB" id="A0A9D2PTM7"/>
<evidence type="ECO:0000313" key="6">
    <source>
        <dbReference type="EMBL" id="HJC67027.1"/>
    </source>
</evidence>
<evidence type="ECO:0000256" key="4">
    <source>
        <dbReference type="RuleBase" id="RU003887"/>
    </source>
</evidence>
<dbReference type="InterPro" id="IPR050343">
    <property type="entry name" value="RsuA_PseudoU_synthase"/>
</dbReference>
<dbReference type="GO" id="GO:0000455">
    <property type="term" value="P:enzyme-directed rRNA pseudouridine synthesis"/>
    <property type="evidence" value="ECO:0007669"/>
    <property type="project" value="UniProtKB-ARBA"/>
</dbReference>
<name>A0A9D2PTM7_9FIRM</name>
<dbReference type="EMBL" id="DWWB01000055">
    <property type="protein sequence ID" value="HJC67027.1"/>
    <property type="molecule type" value="Genomic_DNA"/>
</dbReference>
<dbReference type="InterPro" id="IPR042092">
    <property type="entry name" value="PsdUridine_s_RsuA/RluB/E/F_cat"/>
</dbReference>
<evidence type="ECO:0000313" key="7">
    <source>
        <dbReference type="Proteomes" id="UP000823863"/>
    </source>
</evidence>
<dbReference type="NCBIfam" id="TIGR00093">
    <property type="entry name" value="pseudouridine synthase"/>
    <property type="match status" value="1"/>
</dbReference>
<dbReference type="InterPro" id="IPR002942">
    <property type="entry name" value="S4_RNA-bd"/>
</dbReference>
<evidence type="ECO:0000256" key="3">
    <source>
        <dbReference type="PROSITE-ProRule" id="PRU00182"/>
    </source>
</evidence>
<dbReference type="CDD" id="cd00165">
    <property type="entry name" value="S4"/>
    <property type="match status" value="1"/>
</dbReference>
<comment type="similarity">
    <text evidence="1 4">Belongs to the pseudouridine synthase RsuA family.</text>
</comment>
<dbReference type="InterPro" id="IPR000748">
    <property type="entry name" value="PsdUridine_synth_RsuA/RluB/E/F"/>
</dbReference>
<dbReference type="PROSITE" id="PS01149">
    <property type="entry name" value="PSI_RSU"/>
    <property type="match status" value="1"/>
</dbReference>
<evidence type="ECO:0000256" key="2">
    <source>
        <dbReference type="ARBA" id="ARBA00023235"/>
    </source>
</evidence>
<dbReference type="Gene3D" id="3.30.70.1560">
    <property type="entry name" value="Alpha-L RNA-binding motif"/>
    <property type="match status" value="1"/>
</dbReference>
<dbReference type="Proteomes" id="UP000823863">
    <property type="component" value="Unassembled WGS sequence"/>
</dbReference>